<proteinExistence type="predicted"/>
<dbReference type="AlphaFoldDB" id="X1H652"/>
<gene>
    <name evidence="1" type="ORF">S03H2_31985</name>
</gene>
<feature type="non-terminal residue" evidence="1">
    <location>
        <position position="1"/>
    </location>
</feature>
<evidence type="ECO:0000313" key="1">
    <source>
        <dbReference type="EMBL" id="GAH52530.1"/>
    </source>
</evidence>
<name>X1H652_9ZZZZ</name>
<accession>X1H652</accession>
<comment type="caution">
    <text evidence="1">The sequence shown here is derived from an EMBL/GenBank/DDBJ whole genome shotgun (WGS) entry which is preliminary data.</text>
</comment>
<sequence>NYVREVLHQRFKNPDWGAISGLLGEFSQDYKKVFADKIIHNGAEAFALQGMLDNKNSLAHEGTDKLQMSVNDVDNYYHRIIPILEVLEQILG</sequence>
<evidence type="ECO:0008006" key="2">
    <source>
        <dbReference type="Google" id="ProtNLM"/>
    </source>
</evidence>
<dbReference type="EMBL" id="BARU01019423">
    <property type="protein sequence ID" value="GAH52530.1"/>
    <property type="molecule type" value="Genomic_DNA"/>
</dbReference>
<reference evidence="1" key="1">
    <citation type="journal article" date="2014" name="Front. Microbiol.">
        <title>High frequency of phylogenetically diverse reductive dehalogenase-homologous genes in deep subseafloor sedimentary metagenomes.</title>
        <authorList>
            <person name="Kawai M."/>
            <person name="Futagami T."/>
            <person name="Toyoda A."/>
            <person name="Takaki Y."/>
            <person name="Nishi S."/>
            <person name="Hori S."/>
            <person name="Arai W."/>
            <person name="Tsubouchi T."/>
            <person name="Morono Y."/>
            <person name="Uchiyama I."/>
            <person name="Ito T."/>
            <person name="Fujiyama A."/>
            <person name="Inagaki F."/>
            <person name="Takami H."/>
        </authorList>
    </citation>
    <scope>NUCLEOTIDE SEQUENCE</scope>
    <source>
        <strain evidence="1">Expedition CK06-06</strain>
    </source>
</reference>
<organism evidence="1">
    <name type="scientific">marine sediment metagenome</name>
    <dbReference type="NCBI Taxonomy" id="412755"/>
    <lineage>
        <taxon>unclassified sequences</taxon>
        <taxon>metagenomes</taxon>
        <taxon>ecological metagenomes</taxon>
    </lineage>
</organism>
<protein>
    <recommendedName>
        <fullName evidence="2">RiboL-PSP-HEPN domain-containing protein</fullName>
    </recommendedName>
</protein>